<dbReference type="AlphaFoldDB" id="A0A8J3H4F8"/>
<accession>A0A8J3H4F8</accession>
<comment type="caution">
    <text evidence="1">The sequence shown here is derived from an EMBL/GenBank/DDBJ whole genome shotgun (WGS) entry which is preliminary data.</text>
</comment>
<proteinExistence type="predicted"/>
<evidence type="ECO:0000313" key="1">
    <source>
        <dbReference type="EMBL" id="GHG85508.1"/>
    </source>
</evidence>
<evidence type="ECO:0000313" key="2">
    <source>
        <dbReference type="Proteomes" id="UP000611500"/>
    </source>
</evidence>
<name>A0A8J3H4F8_9RHOB</name>
<reference evidence="1" key="2">
    <citation type="submission" date="2020-09" db="EMBL/GenBank/DDBJ databases">
        <authorList>
            <person name="Sun Q."/>
            <person name="Zhou Y."/>
        </authorList>
    </citation>
    <scope>NUCLEOTIDE SEQUENCE</scope>
    <source>
        <strain evidence="1">CGMCC 1.7081</strain>
    </source>
</reference>
<organism evidence="1 2">
    <name type="scientific">Pseudodonghicola xiamenensis</name>
    <dbReference type="NCBI Taxonomy" id="337702"/>
    <lineage>
        <taxon>Bacteria</taxon>
        <taxon>Pseudomonadati</taxon>
        <taxon>Pseudomonadota</taxon>
        <taxon>Alphaproteobacteria</taxon>
        <taxon>Rhodobacterales</taxon>
        <taxon>Paracoccaceae</taxon>
        <taxon>Pseudodonghicola</taxon>
    </lineage>
</organism>
<sequence>MGRVRKLLFLISLILAMAGLGFAAGRLLWPRVMAPGGPAASATAQPPLLYKMPLGKFTIQVLQPDRILYVQIDMDALIAGAANFERLGDAKGRAQLRDATIRSASDLAETMLWVSPGAEDTLDQQALADQIARKVHNSFPSVRSAQINNFTTHTTPRRD</sequence>
<reference evidence="1" key="1">
    <citation type="journal article" date="2014" name="Int. J. Syst. Evol. Microbiol.">
        <title>Complete genome sequence of Corynebacterium casei LMG S-19264T (=DSM 44701T), isolated from a smear-ripened cheese.</title>
        <authorList>
            <consortium name="US DOE Joint Genome Institute (JGI-PGF)"/>
            <person name="Walter F."/>
            <person name="Albersmeier A."/>
            <person name="Kalinowski J."/>
            <person name="Ruckert C."/>
        </authorList>
    </citation>
    <scope>NUCLEOTIDE SEQUENCE</scope>
    <source>
        <strain evidence="1">CGMCC 1.7081</strain>
    </source>
</reference>
<dbReference type="Proteomes" id="UP000611500">
    <property type="component" value="Unassembled WGS sequence"/>
</dbReference>
<dbReference type="EMBL" id="BNAP01000003">
    <property type="protein sequence ID" value="GHG85508.1"/>
    <property type="molecule type" value="Genomic_DNA"/>
</dbReference>
<evidence type="ECO:0008006" key="3">
    <source>
        <dbReference type="Google" id="ProtNLM"/>
    </source>
</evidence>
<gene>
    <name evidence="1" type="ORF">GCM10010961_12620</name>
</gene>
<protein>
    <recommendedName>
        <fullName evidence="3">Flagellar protein FliL</fullName>
    </recommendedName>
</protein>
<keyword evidence="2" id="KW-1185">Reference proteome</keyword>